<keyword evidence="3" id="KW-1185">Reference proteome</keyword>
<evidence type="ECO:0000313" key="2">
    <source>
        <dbReference type="EMBL" id="PWH05201.1"/>
    </source>
</evidence>
<dbReference type="RefSeq" id="WP_109276663.1">
    <property type="nucleotide sequence ID" value="NZ_QFKX01000006.1"/>
</dbReference>
<name>A0A2U2RH98_9MICO</name>
<feature type="region of interest" description="Disordered" evidence="1">
    <location>
        <begin position="67"/>
        <end position="90"/>
    </location>
</feature>
<protein>
    <recommendedName>
        <fullName evidence="4">Capsid maturation protease</fullName>
    </recommendedName>
</protein>
<gene>
    <name evidence="2" type="ORF">DEO23_14060</name>
</gene>
<comment type="caution">
    <text evidence="2">The sequence shown here is derived from an EMBL/GenBank/DDBJ whole genome shotgun (WGS) entry which is preliminary data.</text>
</comment>
<evidence type="ECO:0008006" key="4">
    <source>
        <dbReference type="Google" id="ProtNLM"/>
    </source>
</evidence>
<reference evidence="2 3" key="1">
    <citation type="submission" date="2018-05" db="EMBL/GenBank/DDBJ databases">
        <title>Brachybacterium sp. M1HQ-2T, whole genome shotgun sequence.</title>
        <authorList>
            <person name="Tuo L."/>
        </authorList>
    </citation>
    <scope>NUCLEOTIDE SEQUENCE [LARGE SCALE GENOMIC DNA]</scope>
    <source>
        <strain evidence="2 3">M1HQ-2</strain>
    </source>
</reference>
<sequence>MILAAYRLALDATRRAAEAAIGRLIRSIYDRTERDQSIQVLTPALTEVVRSYRSEAHGHAVDMLGTQAEEQTGGKITPYVPSPSGYSEESVQTVLREELRSSPDEAVQIIAPMLGQHVEDAARQTVVRSVEDGREPETDQDRSHWSRDALSPDQFKSLEDRQADLYRKLQGLDGVDRSLRESRAVSWARMLTGAENCGFCVTLASRGPVYESASAAGRVKASNLYDTTTAGYVNTYHPNCDCLVVPIYTFTAWPGREDWRKLERFYKDAVENADWDKISAKNPNLAAVEQALRRLEEAGDSLPITDLRGSVGAARTAA</sequence>
<proteinExistence type="predicted"/>
<dbReference type="Proteomes" id="UP000245590">
    <property type="component" value="Unassembled WGS sequence"/>
</dbReference>
<evidence type="ECO:0000256" key="1">
    <source>
        <dbReference type="SAM" id="MobiDB-lite"/>
    </source>
</evidence>
<dbReference type="OrthoDB" id="3194844at2"/>
<accession>A0A2U2RH98</accession>
<evidence type="ECO:0000313" key="3">
    <source>
        <dbReference type="Proteomes" id="UP000245590"/>
    </source>
</evidence>
<feature type="region of interest" description="Disordered" evidence="1">
    <location>
        <begin position="127"/>
        <end position="153"/>
    </location>
</feature>
<feature type="compositionally biased region" description="Basic and acidic residues" evidence="1">
    <location>
        <begin position="129"/>
        <end position="147"/>
    </location>
</feature>
<dbReference type="InterPro" id="IPR057369">
    <property type="entry name" value="VG15"/>
</dbReference>
<dbReference type="AlphaFoldDB" id="A0A2U2RH98"/>
<dbReference type="Pfam" id="PF25310">
    <property type="entry name" value="VG15"/>
    <property type="match status" value="2"/>
</dbReference>
<organism evidence="2 3">
    <name type="scientific">Brachybacterium endophyticum</name>
    <dbReference type="NCBI Taxonomy" id="2182385"/>
    <lineage>
        <taxon>Bacteria</taxon>
        <taxon>Bacillati</taxon>
        <taxon>Actinomycetota</taxon>
        <taxon>Actinomycetes</taxon>
        <taxon>Micrococcales</taxon>
        <taxon>Dermabacteraceae</taxon>
        <taxon>Brachybacterium</taxon>
    </lineage>
</organism>
<dbReference type="EMBL" id="QFKX01000006">
    <property type="protein sequence ID" value="PWH05201.1"/>
    <property type="molecule type" value="Genomic_DNA"/>
</dbReference>